<dbReference type="Gene3D" id="3.80.10.10">
    <property type="entry name" value="Ribonuclease Inhibitor"/>
    <property type="match status" value="1"/>
</dbReference>
<reference evidence="1 2" key="1">
    <citation type="journal article" date="2019" name="G3 (Bethesda)">
        <title>Sequencing of a Wild Apple (Malus baccata) Genome Unravels the Differences Between Cultivated and Wild Apple Species Regarding Disease Resistance and Cold Tolerance.</title>
        <authorList>
            <person name="Chen X."/>
        </authorList>
    </citation>
    <scope>NUCLEOTIDE SEQUENCE [LARGE SCALE GENOMIC DNA]</scope>
    <source>
        <strain evidence="2">cv. Shandingzi</strain>
        <tissue evidence="1">Leaves</tissue>
    </source>
</reference>
<dbReference type="Proteomes" id="UP000315295">
    <property type="component" value="Unassembled WGS sequence"/>
</dbReference>
<keyword evidence="2" id="KW-1185">Reference proteome</keyword>
<comment type="caution">
    <text evidence="1">The sequence shown here is derived from an EMBL/GenBank/DDBJ whole genome shotgun (WGS) entry which is preliminary data.</text>
</comment>
<evidence type="ECO:0000313" key="2">
    <source>
        <dbReference type="Proteomes" id="UP000315295"/>
    </source>
</evidence>
<gene>
    <name evidence="1" type="ORF">C1H46_028173</name>
</gene>
<organism evidence="1 2">
    <name type="scientific">Malus baccata</name>
    <name type="common">Siberian crab apple</name>
    <name type="synonym">Pyrus baccata</name>
    <dbReference type="NCBI Taxonomy" id="106549"/>
    <lineage>
        <taxon>Eukaryota</taxon>
        <taxon>Viridiplantae</taxon>
        <taxon>Streptophyta</taxon>
        <taxon>Embryophyta</taxon>
        <taxon>Tracheophyta</taxon>
        <taxon>Spermatophyta</taxon>
        <taxon>Magnoliopsida</taxon>
        <taxon>eudicotyledons</taxon>
        <taxon>Gunneridae</taxon>
        <taxon>Pentapetalae</taxon>
        <taxon>rosids</taxon>
        <taxon>fabids</taxon>
        <taxon>Rosales</taxon>
        <taxon>Rosaceae</taxon>
        <taxon>Amygdaloideae</taxon>
        <taxon>Maleae</taxon>
        <taxon>Malus</taxon>
    </lineage>
</organism>
<evidence type="ECO:0000313" key="1">
    <source>
        <dbReference type="EMBL" id="TQD86286.1"/>
    </source>
</evidence>
<proteinExistence type="predicted"/>
<dbReference type="EMBL" id="VIEB01000570">
    <property type="protein sequence ID" value="TQD86286.1"/>
    <property type="molecule type" value="Genomic_DNA"/>
</dbReference>
<dbReference type="InterPro" id="IPR032675">
    <property type="entry name" value="LRR_dom_sf"/>
</dbReference>
<sequence length="97" mass="11242">MDKIIETLEKLPCLRVLYIFNRVVSRIHGAQPLASFACSFPHLESLLLYAVESELRVEERAMPRLRKLYFSGCPNLIIPDRLKQVRATGMCVRHPLY</sequence>
<dbReference type="AlphaFoldDB" id="A0A540LII9"/>
<evidence type="ECO:0008006" key="3">
    <source>
        <dbReference type="Google" id="ProtNLM"/>
    </source>
</evidence>
<accession>A0A540LII9</accession>
<protein>
    <recommendedName>
        <fullName evidence="3">FBD domain-containing protein</fullName>
    </recommendedName>
</protein>
<dbReference type="SUPFAM" id="SSF52047">
    <property type="entry name" value="RNI-like"/>
    <property type="match status" value="1"/>
</dbReference>
<name>A0A540LII9_MALBA</name>